<dbReference type="AlphaFoldDB" id="A0A316MHM8"/>
<accession>A0A316MHM8</accession>
<reference evidence="1 2" key="1">
    <citation type="submission" date="2018-03" db="EMBL/GenBank/DDBJ databases">
        <title>The uncultured portion of the human microbiome is neutrally assembled.</title>
        <authorList>
            <person name="Jeraldo P."/>
            <person name="Boardman L."/>
            <person name="White B.A."/>
            <person name="Nelson H."/>
            <person name="Goldenfeld N."/>
            <person name="Chia N."/>
        </authorList>
    </citation>
    <scope>NUCLEOTIDE SEQUENCE [LARGE SCALE GENOMIC DNA]</scope>
    <source>
        <strain evidence="1">CIM:MAG 903</strain>
    </source>
</reference>
<dbReference type="EMBL" id="QAMZ01000053">
    <property type="protein sequence ID" value="PWL51950.1"/>
    <property type="molecule type" value="Genomic_DNA"/>
</dbReference>
<dbReference type="Proteomes" id="UP000246114">
    <property type="component" value="Unassembled WGS sequence"/>
</dbReference>
<sequence>MYLCSNCHRGDVGVHGKNGHYLDSRLKLKFQNKLEIMFNKQQLTKEEINEVLKISDKALYTLLKTLKVDKGKYDREDIIRACMGGKIIIEPYK</sequence>
<name>A0A316MHM8_9CLOT</name>
<comment type="caution">
    <text evidence="1">The sequence shown here is derived from an EMBL/GenBank/DDBJ whole genome shotgun (WGS) entry which is preliminary data.</text>
</comment>
<evidence type="ECO:0000313" key="1">
    <source>
        <dbReference type="EMBL" id="PWL51950.1"/>
    </source>
</evidence>
<gene>
    <name evidence="1" type="ORF">DBY38_12710</name>
</gene>
<organism evidence="1 2">
    <name type="scientific">Clostridium cadaveris</name>
    <dbReference type="NCBI Taxonomy" id="1529"/>
    <lineage>
        <taxon>Bacteria</taxon>
        <taxon>Bacillati</taxon>
        <taxon>Bacillota</taxon>
        <taxon>Clostridia</taxon>
        <taxon>Eubacteriales</taxon>
        <taxon>Clostridiaceae</taxon>
        <taxon>Clostridium</taxon>
    </lineage>
</organism>
<evidence type="ECO:0000313" key="2">
    <source>
        <dbReference type="Proteomes" id="UP000246114"/>
    </source>
</evidence>
<protein>
    <submittedName>
        <fullName evidence="1">Uncharacterized protein</fullName>
    </submittedName>
</protein>
<proteinExistence type="predicted"/>